<feature type="binding site" evidence="7">
    <location>
        <position position="96"/>
    </location>
    <ligand>
        <name>Zn(2+)</name>
        <dbReference type="ChEBI" id="CHEBI:29105"/>
    </ligand>
</feature>
<feature type="binding site" evidence="7">
    <location>
        <position position="135"/>
    </location>
    <ligand>
        <name>Zn(2+)</name>
        <dbReference type="ChEBI" id="CHEBI:29105"/>
    </ligand>
</feature>
<evidence type="ECO:0000313" key="8">
    <source>
        <dbReference type="EMBL" id="OAA31871.1"/>
    </source>
</evidence>
<comment type="similarity">
    <text evidence="1">Belongs to the Fur family.</text>
</comment>
<dbReference type="Proteomes" id="UP000077339">
    <property type="component" value="Unassembled WGS sequence"/>
</dbReference>
<dbReference type="STRING" id="1453497.AT15_03335"/>
<keyword evidence="7" id="KW-0479">Metal-binding</keyword>
<dbReference type="AlphaFoldDB" id="A0A176K490"/>
<accession>A0A176K490</accession>
<dbReference type="OrthoDB" id="8659436at2"/>
<dbReference type="EMBL" id="JFHK01000002">
    <property type="protein sequence ID" value="OAA31871.1"/>
    <property type="molecule type" value="Genomic_DNA"/>
</dbReference>
<dbReference type="PANTHER" id="PTHR33202">
    <property type="entry name" value="ZINC UPTAKE REGULATION PROTEIN"/>
    <property type="match status" value="1"/>
</dbReference>
<dbReference type="GO" id="GO:0003700">
    <property type="term" value="F:DNA-binding transcription factor activity"/>
    <property type="evidence" value="ECO:0007669"/>
    <property type="project" value="InterPro"/>
</dbReference>
<keyword evidence="6" id="KW-0804">Transcription</keyword>
<dbReference type="GO" id="GO:0008270">
    <property type="term" value="F:zinc ion binding"/>
    <property type="evidence" value="ECO:0007669"/>
    <property type="project" value="TreeGrafter"/>
</dbReference>
<dbReference type="RefSeq" id="WP_068345531.1">
    <property type="nucleotide sequence ID" value="NZ_JFHK01000002.1"/>
</dbReference>
<evidence type="ECO:0000256" key="7">
    <source>
        <dbReference type="PIRSR" id="PIRSR602481-1"/>
    </source>
</evidence>
<evidence type="ECO:0000313" key="9">
    <source>
        <dbReference type="Proteomes" id="UP000077339"/>
    </source>
</evidence>
<comment type="caution">
    <text evidence="8">The sequence shown here is derived from an EMBL/GenBank/DDBJ whole genome shotgun (WGS) entry which is preliminary data.</text>
</comment>
<evidence type="ECO:0008006" key="10">
    <source>
        <dbReference type="Google" id="ProtNLM"/>
    </source>
</evidence>
<dbReference type="Pfam" id="PF01475">
    <property type="entry name" value="FUR"/>
    <property type="match status" value="1"/>
</dbReference>
<dbReference type="Gene3D" id="3.30.1490.190">
    <property type="match status" value="1"/>
</dbReference>
<proteinExistence type="inferred from homology"/>
<comment type="cofactor">
    <cofactor evidence="7">
        <name>Zn(2+)</name>
        <dbReference type="ChEBI" id="CHEBI:29105"/>
    </cofactor>
    <text evidence="7">Binds 1 zinc ion per subunit.</text>
</comment>
<sequence>MYVKESIELLKSKGYRITPQRITILKVLENNTEHPSAEEIFMQARRYNPSISFASIYNILEILEKEGIIKGILGIDGIKHYDPDTSYHVHFICEKCGRFLDLKDDTIDFSCFEEKFAGYEVKSIEVVVTGICSDCKKEL</sequence>
<dbReference type="GO" id="GO:0000976">
    <property type="term" value="F:transcription cis-regulatory region binding"/>
    <property type="evidence" value="ECO:0007669"/>
    <property type="project" value="TreeGrafter"/>
</dbReference>
<feature type="binding site" evidence="7">
    <location>
        <position position="93"/>
    </location>
    <ligand>
        <name>Zn(2+)</name>
        <dbReference type="ChEBI" id="CHEBI:29105"/>
    </ligand>
</feature>
<evidence type="ECO:0000256" key="2">
    <source>
        <dbReference type="ARBA" id="ARBA00022491"/>
    </source>
</evidence>
<dbReference type="InterPro" id="IPR043135">
    <property type="entry name" value="Fur_C"/>
</dbReference>
<keyword evidence="5" id="KW-0238">DNA-binding</keyword>
<dbReference type="GO" id="GO:0045892">
    <property type="term" value="P:negative regulation of DNA-templated transcription"/>
    <property type="evidence" value="ECO:0007669"/>
    <property type="project" value="TreeGrafter"/>
</dbReference>
<dbReference type="PANTHER" id="PTHR33202:SF7">
    <property type="entry name" value="FERRIC UPTAKE REGULATION PROTEIN"/>
    <property type="match status" value="1"/>
</dbReference>
<dbReference type="Gene3D" id="1.10.10.10">
    <property type="entry name" value="Winged helix-like DNA-binding domain superfamily/Winged helix DNA-binding domain"/>
    <property type="match status" value="1"/>
</dbReference>
<dbReference type="InterPro" id="IPR002481">
    <property type="entry name" value="FUR"/>
</dbReference>
<dbReference type="CDD" id="cd07153">
    <property type="entry name" value="Fur_like"/>
    <property type="match status" value="1"/>
</dbReference>
<keyword evidence="9" id="KW-1185">Reference proteome</keyword>
<keyword evidence="3 7" id="KW-0862">Zinc</keyword>
<evidence type="ECO:0000256" key="3">
    <source>
        <dbReference type="ARBA" id="ARBA00022833"/>
    </source>
</evidence>
<evidence type="ECO:0000256" key="5">
    <source>
        <dbReference type="ARBA" id="ARBA00023125"/>
    </source>
</evidence>
<name>A0A176K490_9BACT</name>
<reference evidence="8 9" key="1">
    <citation type="submission" date="2014-02" db="EMBL/GenBank/DDBJ databases">
        <title>Kosmotoga genome sequencing.</title>
        <authorList>
            <person name="Pollo S.M."/>
            <person name="Charchuk R."/>
            <person name="Nesbo C.L."/>
        </authorList>
    </citation>
    <scope>NUCLEOTIDE SEQUENCE [LARGE SCALE GENOMIC DNA]</scope>
    <source>
        <strain evidence="8 9">S304</strain>
    </source>
</reference>
<dbReference type="PATRIC" id="fig|1453497.3.peg.656"/>
<keyword evidence="4" id="KW-0805">Transcription regulation</keyword>
<evidence type="ECO:0000256" key="4">
    <source>
        <dbReference type="ARBA" id="ARBA00023015"/>
    </source>
</evidence>
<dbReference type="GO" id="GO:1900376">
    <property type="term" value="P:regulation of secondary metabolite biosynthetic process"/>
    <property type="evidence" value="ECO:0007669"/>
    <property type="project" value="TreeGrafter"/>
</dbReference>
<dbReference type="InterPro" id="IPR036388">
    <property type="entry name" value="WH-like_DNA-bd_sf"/>
</dbReference>
<evidence type="ECO:0000256" key="1">
    <source>
        <dbReference type="ARBA" id="ARBA00007957"/>
    </source>
</evidence>
<protein>
    <recommendedName>
        <fullName evidence="10">Fur family transcriptional regulator</fullName>
    </recommendedName>
</protein>
<feature type="binding site" evidence="7">
    <location>
        <position position="132"/>
    </location>
    <ligand>
        <name>Zn(2+)</name>
        <dbReference type="ChEBI" id="CHEBI:29105"/>
    </ligand>
</feature>
<evidence type="ECO:0000256" key="6">
    <source>
        <dbReference type="ARBA" id="ARBA00023163"/>
    </source>
</evidence>
<dbReference type="InterPro" id="IPR036390">
    <property type="entry name" value="WH_DNA-bd_sf"/>
</dbReference>
<keyword evidence="2" id="KW-0678">Repressor</keyword>
<dbReference type="SUPFAM" id="SSF46785">
    <property type="entry name" value="Winged helix' DNA-binding domain"/>
    <property type="match status" value="1"/>
</dbReference>
<organism evidence="8 9">
    <name type="scientific">Kosmotoga arenicorallina S304</name>
    <dbReference type="NCBI Taxonomy" id="1453497"/>
    <lineage>
        <taxon>Bacteria</taxon>
        <taxon>Thermotogati</taxon>
        <taxon>Thermotogota</taxon>
        <taxon>Thermotogae</taxon>
        <taxon>Kosmotogales</taxon>
        <taxon>Kosmotogaceae</taxon>
        <taxon>Kosmotoga</taxon>
    </lineage>
</organism>
<gene>
    <name evidence="8" type="ORF">AT15_03335</name>
</gene>